<proteinExistence type="inferred from homology"/>
<keyword evidence="2 10" id="KW-0436">Ligase</keyword>
<evidence type="ECO:0000256" key="1">
    <source>
        <dbReference type="ARBA" id="ARBA00022490"/>
    </source>
</evidence>
<dbReference type="Pfam" id="PF08245">
    <property type="entry name" value="Mur_ligase_M"/>
    <property type="match status" value="1"/>
</dbReference>
<dbReference type="InterPro" id="IPR005863">
    <property type="entry name" value="UDP-N-AcMur_synth"/>
</dbReference>
<keyword evidence="5 10" id="KW-0067">ATP-binding</keyword>
<feature type="binding site" evidence="10">
    <location>
        <begin position="115"/>
        <end position="121"/>
    </location>
    <ligand>
        <name>ATP</name>
        <dbReference type="ChEBI" id="CHEBI:30616"/>
    </ligand>
</feature>
<keyword evidence="9 10" id="KW-0961">Cell wall biogenesis/degradation</keyword>
<accession>A0A7C3VRH9</accession>
<dbReference type="InterPro" id="IPR035911">
    <property type="entry name" value="MurE/MurF_N"/>
</dbReference>
<protein>
    <recommendedName>
        <fullName evidence="10 11">UDP-N-acetylmuramoyl-tripeptide--D-alanyl-D-alanine ligase</fullName>
        <ecNumber evidence="10 11">6.3.2.10</ecNumber>
    </recommendedName>
    <alternativeName>
        <fullName evidence="10">D-alanyl-D-alanine-adding enzyme</fullName>
    </alternativeName>
</protein>
<evidence type="ECO:0000256" key="6">
    <source>
        <dbReference type="ARBA" id="ARBA00022960"/>
    </source>
</evidence>
<comment type="pathway">
    <text evidence="10 11">Cell wall biogenesis; peptidoglycan biosynthesis.</text>
</comment>
<dbReference type="EC" id="6.3.2.10" evidence="10 11"/>
<feature type="domain" description="Mur ligase central" evidence="14">
    <location>
        <begin position="113"/>
        <end position="290"/>
    </location>
</feature>
<evidence type="ECO:0000256" key="5">
    <source>
        <dbReference type="ARBA" id="ARBA00022840"/>
    </source>
</evidence>
<comment type="subcellular location">
    <subcellularLocation>
        <location evidence="10 11">Cytoplasm</location>
    </subcellularLocation>
</comment>
<keyword evidence="3 10" id="KW-0132">Cell division</keyword>
<evidence type="ECO:0000259" key="12">
    <source>
        <dbReference type="Pfam" id="PF01225"/>
    </source>
</evidence>
<feature type="domain" description="Mur ligase C-terminal" evidence="13">
    <location>
        <begin position="311"/>
        <end position="439"/>
    </location>
</feature>
<feature type="domain" description="Mur ligase N-terminal catalytic" evidence="12">
    <location>
        <begin position="31"/>
        <end position="102"/>
    </location>
</feature>
<dbReference type="InterPro" id="IPR004101">
    <property type="entry name" value="Mur_ligase_C"/>
</dbReference>
<dbReference type="GO" id="GO:0008360">
    <property type="term" value="P:regulation of cell shape"/>
    <property type="evidence" value="ECO:0007669"/>
    <property type="project" value="UniProtKB-KW"/>
</dbReference>
<dbReference type="HAMAP" id="MF_02019">
    <property type="entry name" value="MurF"/>
    <property type="match status" value="1"/>
</dbReference>
<dbReference type="SUPFAM" id="SSF53244">
    <property type="entry name" value="MurD-like peptide ligases, peptide-binding domain"/>
    <property type="match status" value="1"/>
</dbReference>
<dbReference type="GO" id="GO:0047480">
    <property type="term" value="F:UDP-N-acetylmuramoyl-tripeptide-D-alanyl-D-alanine ligase activity"/>
    <property type="evidence" value="ECO:0007669"/>
    <property type="project" value="UniProtKB-UniRule"/>
</dbReference>
<dbReference type="InterPro" id="IPR051046">
    <property type="entry name" value="MurCDEF_CellWall_CoF430Synth"/>
</dbReference>
<comment type="function">
    <text evidence="10 11">Involved in cell wall formation. Catalyzes the final step in the synthesis of UDP-N-acetylmuramoyl-pentapeptide, the precursor of murein.</text>
</comment>
<dbReference type="GO" id="GO:0005737">
    <property type="term" value="C:cytoplasm"/>
    <property type="evidence" value="ECO:0007669"/>
    <property type="project" value="UniProtKB-SubCell"/>
</dbReference>
<keyword evidence="8 10" id="KW-0131">Cell cycle</keyword>
<gene>
    <name evidence="10" type="primary">murF</name>
    <name evidence="15" type="ORF">ENR15_15340</name>
</gene>
<dbReference type="GO" id="GO:0009252">
    <property type="term" value="P:peptidoglycan biosynthetic process"/>
    <property type="evidence" value="ECO:0007669"/>
    <property type="project" value="UniProtKB-UniRule"/>
</dbReference>
<evidence type="ECO:0000313" key="15">
    <source>
        <dbReference type="EMBL" id="HGG01971.1"/>
    </source>
</evidence>
<evidence type="ECO:0000256" key="10">
    <source>
        <dbReference type="HAMAP-Rule" id="MF_02019"/>
    </source>
</evidence>
<organism evidence="15">
    <name type="scientific">Planktothricoides sp. SpSt-374</name>
    <dbReference type="NCBI Taxonomy" id="2282167"/>
    <lineage>
        <taxon>Bacteria</taxon>
        <taxon>Bacillati</taxon>
        <taxon>Cyanobacteriota</taxon>
        <taxon>Cyanophyceae</taxon>
        <taxon>Oscillatoriophycideae</taxon>
        <taxon>Oscillatoriales</taxon>
        <taxon>Oscillatoriaceae</taxon>
        <taxon>Planktothricoides</taxon>
    </lineage>
</organism>
<dbReference type="GO" id="GO:0005524">
    <property type="term" value="F:ATP binding"/>
    <property type="evidence" value="ECO:0007669"/>
    <property type="project" value="UniProtKB-UniRule"/>
</dbReference>
<comment type="catalytic activity">
    <reaction evidence="10 11">
        <text>D-alanyl-D-alanine + UDP-N-acetyl-alpha-D-muramoyl-L-alanyl-gamma-D-glutamyl-meso-2,6-diaminopimelate + ATP = UDP-N-acetyl-alpha-D-muramoyl-L-alanyl-gamma-D-glutamyl-meso-2,6-diaminopimeloyl-D-alanyl-D-alanine + ADP + phosphate + H(+)</text>
        <dbReference type="Rhea" id="RHEA:28374"/>
        <dbReference type="ChEBI" id="CHEBI:15378"/>
        <dbReference type="ChEBI" id="CHEBI:30616"/>
        <dbReference type="ChEBI" id="CHEBI:43474"/>
        <dbReference type="ChEBI" id="CHEBI:57822"/>
        <dbReference type="ChEBI" id="CHEBI:61386"/>
        <dbReference type="ChEBI" id="CHEBI:83905"/>
        <dbReference type="ChEBI" id="CHEBI:456216"/>
        <dbReference type="EC" id="6.3.2.10"/>
    </reaction>
</comment>
<dbReference type="PANTHER" id="PTHR43024:SF1">
    <property type="entry name" value="UDP-N-ACETYLMURAMOYL-TRIPEPTIDE--D-ALANYL-D-ALANINE LIGASE"/>
    <property type="match status" value="1"/>
</dbReference>
<dbReference type="SUPFAM" id="SSF53623">
    <property type="entry name" value="MurD-like peptide ligases, catalytic domain"/>
    <property type="match status" value="1"/>
</dbReference>
<dbReference type="InterPro" id="IPR013221">
    <property type="entry name" value="Mur_ligase_cen"/>
</dbReference>
<evidence type="ECO:0000259" key="14">
    <source>
        <dbReference type="Pfam" id="PF08245"/>
    </source>
</evidence>
<dbReference type="NCBIfam" id="TIGR01143">
    <property type="entry name" value="murF"/>
    <property type="match status" value="1"/>
</dbReference>
<keyword evidence="4 10" id="KW-0547">Nucleotide-binding</keyword>
<dbReference type="SUPFAM" id="SSF63418">
    <property type="entry name" value="MurE/MurF N-terminal domain"/>
    <property type="match status" value="1"/>
</dbReference>
<comment type="similarity">
    <text evidence="10">Belongs to the MurCDEF family. MurF subfamily.</text>
</comment>
<dbReference type="Gene3D" id="3.90.190.20">
    <property type="entry name" value="Mur ligase, C-terminal domain"/>
    <property type="match status" value="1"/>
</dbReference>
<comment type="caution">
    <text evidence="15">The sequence shown here is derived from an EMBL/GenBank/DDBJ whole genome shotgun (WGS) entry which is preliminary data.</text>
</comment>
<evidence type="ECO:0000256" key="11">
    <source>
        <dbReference type="RuleBase" id="RU004136"/>
    </source>
</evidence>
<evidence type="ECO:0000256" key="8">
    <source>
        <dbReference type="ARBA" id="ARBA00023306"/>
    </source>
</evidence>
<dbReference type="Gene3D" id="3.40.1390.10">
    <property type="entry name" value="MurE/MurF, N-terminal domain"/>
    <property type="match status" value="1"/>
</dbReference>
<name>A0A7C3VRH9_9CYAN</name>
<evidence type="ECO:0000256" key="4">
    <source>
        <dbReference type="ARBA" id="ARBA00022741"/>
    </source>
</evidence>
<keyword evidence="1 10" id="KW-0963">Cytoplasm</keyword>
<dbReference type="InterPro" id="IPR036615">
    <property type="entry name" value="Mur_ligase_C_dom_sf"/>
</dbReference>
<dbReference type="Pfam" id="PF01225">
    <property type="entry name" value="Mur_ligase"/>
    <property type="match status" value="1"/>
</dbReference>
<dbReference type="Gene3D" id="3.40.1190.10">
    <property type="entry name" value="Mur-like, catalytic domain"/>
    <property type="match status" value="1"/>
</dbReference>
<dbReference type="AlphaFoldDB" id="A0A7C3VRH9"/>
<dbReference type="Pfam" id="PF02875">
    <property type="entry name" value="Mur_ligase_C"/>
    <property type="match status" value="1"/>
</dbReference>
<dbReference type="InterPro" id="IPR000713">
    <property type="entry name" value="Mur_ligase_N"/>
</dbReference>
<evidence type="ECO:0000256" key="3">
    <source>
        <dbReference type="ARBA" id="ARBA00022618"/>
    </source>
</evidence>
<reference evidence="15" key="1">
    <citation type="journal article" date="2020" name="mSystems">
        <title>Genome- and Community-Level Interaction Insights into Carbon Utilization and Element Cycling Functions of Hydrothermarchaeota in Hydrothermal Sediment.</title>
        <authorList>
            <person name="Zhou Z."/>
            <person name="Liu Y."/>
            <person name="Xu W."/>
            <person name="Pan J."/>
            <person name="Luo Z.H."/>
            <person name="Li M."/>
        </authorList>
    </citation>
    <scope>NUCLEOTIDE SEQUENCE [LARGE SCALE GENOMIC DNA]</scope>
    <source>
        <strain evidence="15">SpSt-374</strain>
    </source>
</reference>
<evidence type="ECO:0000256" key="7">
    <source>
        <dbReference type="ARBA" id="ARBA00022984"/>
    </source>
</evidence>
<keyword evidence="7 10" id="KW-0573">Peptidoglycan synthesis</keyword>
<dbReference type="PANTHER" id="PTHR43024">
    <property type="entry name" value="UDP-N-ACETYLMURAMOYL-TRIPEPTIDE--D-ALANYL-D-ALANINE LIGASE"/>
    <property type="match status" value="1"/>
</dbReference>
<evidence type="ECO:0000256" key="9">
    <source>
        <dbReference type="ARBA" id="ARBA00023316"/>
    </source>
</evidence>
<dbReference type="GO" id="GO:0071555">
    <property type="term" value="P:cell wall organization"/>
    <property type="evidence" value="ECO:0007669"/>
    <property type="project" value="UniProtKB-KW"/>
</dbReference>
<evidence type="ECO:0000259" key="13">
    <source>
        <dbReference type="Pfam" id="PF02875"/>
    </source>
</evidence>
<dbReference type="UniPathway" id="UPA00219"/>
<dbReference type="InterPro" id="IPR036565">
    <property type="entry name" value="Mur-like_cat_sf"/>
</dbReference>
<evidence type="ECO:0000256" key="2">
    <source>
        <dbReference type="ARBA" id="ARBA00022598"/>
    </source>
</evidence>
<dbReference type="EMBL" id="DSPX01000154">
    <property type="protein sequence ID" value="HGG01971.1"/>
    <property type="molecule type" value="Genomic_DNA"/>
</dbReference>
<sequence>MSFNFTLSQLISTLDAKAHLPSDPPLETPATGISTDSRILHGGQVFVALRGERFDGHEFVRTAMAKGALVAIVDEKYEPEPDTPVIVVPDTLAAYQAIARAWRQQFSIPIIGVTGSVGKTTTKELIAAVLATKGNVLKTQLNYNNEIGVPKTLLELSSTHDFAVIEMAMRGAGQIAELTDIALPTIGVITNVGTAHIELLGSEEAIARAKCELLQRMSPESVAILNADNQRLISTAATVWNSKTITYGLTNGDLRGSLQEGNLVVEGMALPLPLPGRHNALNYLAALAVAKELGVSWAPLQQGLYVDLPGGRAKRYELPNDIIVLDETYNAGLESMTAALQLLAETPGNRRIAVLGTMKELGERSPEFHELVGTTAKELNLDALFVFAEPNAAEAIAMGAVGLPMIEIMDTTTETAHDELAERLHEFVQPGDVLLFKASHSVALDRTVDKFRTLTT</sequence>
<keyword evidence="6 10" id="KW-0133">Cell shape</keyword>
<dbReference type="GO" id="GO:0051301">
    <property type="term" value="P:cell division"/>
    <property type="evidence" value="ECO:0007669"/>
    <property type="project" value="UniProtKB-KW"/>
</dbReference>